<keyword evidence="3" id="KW-1185">Reference proteome</keyword>
<evidence type="ECO:0000313" key="2">
    <source>
        <dbReference type="EMBL" id="PLB39625.1"/>
    </source>
</evidence>
<name>A0A2I2FG66_ASPCN</name>
<dbReference type="STRING" id="41067.A0A2I2FG66"/>
<dbReference type="EMBL" id="KZ559128">
    <property type="protein sequence ID" value="PLB39625.1"/>
    <property type="molecule type" value="Genomic_DNA"/>
</dbReference>
<protein>
    <submittedName>
        <fullName evidence="2">Uncharacterized protein</fullName>
    </submittedName>
</protein>
<accession>A0A2I2FG66</accession>
<sequence length="88" mass="9119">MVQSGANSSMNHPSSSIRGGASLQPTPANNVGGGRGLGDGGWTKGGTAASENKQKQRQGSESSMDQGRGQEGWWRRASDTTKDSVNNL</sequence>
<feature type="compositionally biased region" description="Polar residues" evidence="1">
    <location>
        <begin position="1"/>
        <end position="29"/>
    </location>
</feature>
<organism evidence="2 3">
    <name type="scientific">Aspergillus candidus</name>
    <dbReference type="NCBI Taxonomy" id="41067"/>
    <lineage>
        <taxon>Eukaryota</taxon>
        <taxon>Fungi</taxon>
        <taxon>Dikarya</taxon>
        <taxon>Ascomycota</taxon>
        <taxon>Pezizomycotina</taxon>
        <taxon>Eurotiomycetes</taxon>
        <taxon>Eurotiomycetidae</taxon>
        <taxon>Eurotiales</taxon>
        <taxon>Aspergillaceae</taxon>
        <taxon>Aspergillus</taxon>
        <taxon>Aspergillus subgen. Circumdati</taxon>
    </lineage>
</organism>
<proteinExistence type="predicted"/>
<dbReference type="Proteomes" id="UP000234585">
    <property type="component" value="Unassembled WGS sequence"/>
</dbReference>
<dbReference type="AlphaFoldDB" id="A0A2I2FG66"/>
<dbReference type="OrthoDB" id="4504900at2759"/>
<feature type="region of interest" description="Disordered" evidence="1">
    <location>
        <begin position="1"/>
        <end position="88"/>
    </location>
</feature>
<evidence type="ECO:0000256" key="1">
    <source>
        <dbReference type="SAM" id="MobiDB-lite"/>
    </source>
</evidence>
<dbReference type="RefSeq" id="XP_024673637.1">
    <property type="nucleotide sequence ID" value="XM_024816232.1"/>
</dbReference>
<evidence type="ECO:0000313" key="3">
    <source>
        <dbReference type="Proteomes" id="UP000234585"/>
    </source>
</evidence>
<feature type="compositionally biased region" description="Gly residues" evidence="1">
    <location>
        <begin position="31"/>
        <end position="44"/>
    </location>
</feature>
<reference evidence="2 3" key="1">
    <citation type="submission" date="2017-12" db="EMBL/GenBank/DDBJ databases">
        <authorList>
            <consortium name="DOE Joint Genome Institute"/>
            <person name="Haridas S."/>
            <person name="Kjaerbolling I."/>
            <person name="Vesth T.C."/>
            <person name="Frisvad J.C."/>
            <person name="Nybo J.L."/>
            <person name="Theobald S."/>
            <person name="Kuo A."/>
            <person name="Bowyer P."/>
            <person name="Matsuda Y."/>
            <person name="Mondo S."/>
            <person name="Lyhne E.K."/>
            <person name="Kogle M.E."/>
            <person name="Clum A."/>
            <person name="Lipzen A."/>
            <person name="Salamov A."/>
            <person name="Ngan C.Y."/>
            <person name="Daum C."/>
            <person name="Chiniquy J."/>
            <person name="Barry K."/>
            <person name="LaButti K."/>
            <person name="Simmons B.A."/>
            <person name="Magnuson J.K."/>
            <person name="Mortensen U.H."/>
            <person name="Larsen T.O."/>
            <person name="Grigoriev I.V."/>
            <person name="Baker S.E."/>
            <person name="Andersen M.R."/>
            <person name="Nordberg H.P."/>
            <person name="Cantor M.N."/>
            <person name="Hua S.X."/>
        </authorList>
    </citation>
    <scope>NUCLEOTIDE SEQUENCE [LARGE SCALE GENOMIC DNA]</scope>
    <source>
        <strain evidence="2 3">CBS 102.13</strain>
    </source>
</reference>
<feature type="compositionally biased region" description="Basic and acidic residues" evidence="1">
    <location>
        <begin position="73"/>
        <end position="82"/>
    </location>
</feature>
<gene>
    <name evidence="2" type="ORF">BDW47DRAFT_124313</name>
</gene>
<dbReference type="GeneID" id="36523392"/>